<accession>A0A0G4GCH6</accession>
<reference evidence="8" key="1">
    <citation type="submission" date="2014-11" db="EMBL/GenBank/DDBJ databases">
        <authorList>
            <person name="Otto D Thomas"/>
            <person name="Naeem Raeece"/>
        </authorList>
    </citation>
    <scope>NUCLEOTIDE SEQUENCE</scope>
</reference>
<dbReference type="Gene3D" id="1.20.1250.20">
    <property type="entry name" value="MFS general substrate transporter like domains"/>
    <property type="match status" value="2"/>
</dbReference>
<proteinExistence type="predicted"/>
<evidence type="ECO:0000256" key="2">
    <source>
        <dbReference type="ARBA" id="ARBA00022448"/>
    </source>
</evidence>
<protein>
    <submittedName>
        <fullName evidence="8">Uncharacterized protein</fullName>
    </submittedName>
</protein>
<organism evidence="8">
    <name type="scientific">Chromera velia CCMP2878</name>
    <dbReference type="NCBI Taxonomy" id="1169474"/>
    <lineage>
        <taxon>Eukaryota</taxon>
        <taxon>Sar</taxon>
        <taxon>Alveolata</taxon>
        <taxon>Colpodellida</taxon>
        <taxon>Chromeraceae</taxon>
        <taxon>Chromera</taxon>
    </lineage>
</organism>
<feature type="transmembrane region" description="Helical" evidence="7">
    <location>
        <begin position="117"/>
        <end position="136"/>
    </location>
</feature>
<evidence type="ECO:0000256" key="3">
    <source>
        <dbReference type="ARBA" id="ARBA00022692"/>
    </source>
</evidence>
<feature type="transmembrane region" description="Helical" evidence="7">
    <location>
        <begin position="683"/>
        <end position="703"/>
    </location>
</feature>
<evidence type="ECO:0000256" key="4">
    <source>
        <dbReference type="ARBA" id="ARBA00022989"/>
    </source>
</evidence>
<feature type="transmembrane region" description="Helical" evidence="7">
    <location>
        <begin position="157"/>
        <end position="175"/>
    </location>
</feature>
<dbReference type="EMBL" id="CDMZ01001084">
    <property type="protein sequence ID" value="CEM26977.1"/>
    <property type="molecule type" value="Genomic_DNA"/>
</dbReference>
<dbReference type="InterPro" id="IPR011701">
    <property type="entry name" value="MFS"/>
</dbReference>
<dbReference type="AlphaFoldDB" id="A0A0G4GCH6"/>
<evidence type="ECO:0000256" key="7">
    <source>
        <dbReference type="SAM" id="Phobius"/>
    </source>
</evidence>
<feature type="compositionally biased region" description="Low complexity" evidence="6">
    <location>
        <begin position="464"/>
        <end position="476"/>
    </location>
</feature>
<feature type="region of interest" description="Disordered" evidence="6">
    <location>
        <begin position="497"/>
        <end position="522"/>
    </location>
</feature>
<keyword evidence="5 7" id="KW-0472">Membrane</keyword>
<name>A0A0G4GCH6_9ALVE</name>
<feature type="region of interest" description="Disordered" evidence="6">
    <location>
        <begin position="453"/>
        <end position="476"/>
    </location>
</feature>
<evidence type="ECO:0000256" key="6">
    <source>
        <dbReference type="SAM" id="MobiDB-lite"/>
    </source>
</evidence>
<feature type="transmembrane region" description="Helical" evidence="7">
    <location>
        <begin position="640"/>
        <end position="663"/>
    </location>
</feature>
<feature type="compositionally biased region" description="Low complexity" evidence="6">
    <location>
        <begin position="377"/>
        <end position="400"/>
    </location>
</feature>
<keyword evidence="4 7" id="KW-1133">Transmembrane helix</keyword>
<keyword evidence="3 7" id="KW-0812">Transmembrane</keyword>
<feature type="transmembrane region" description="Helical" evidence="7">
    <location>
        <begin position="776"/>
        <end position="801"/>
    </location>
</feature>
<evidence type="ECO:0000256" key="5">
    <source>
        <dbReference type="ARBA" id="ARBA00023136"/>
    </source>
</evidence>
<dbReference type="PANTHER" id="PTHR23510:SF3">
    <property type="entry name" value="MAJOR FACILITATOR SUPERFAMILY DOMAIN-CONTAINING PROTEIN 8"/>
    <property type="match status" value="1"/>
</dbReference>
<feature type="region of interest" description="Disordered" evidence="6">
    <location>
        <begin position="573"/>
        <end position="593"/>
    </location>
</feature>
<feature type="region of interest" description="Disordered" evidence="6">
    <location>
        <begin position="1"/>
        <end position="23"/>
    </location>
</feature>
<feature type="region of interest" description="Disordered" evidence="6">
    <location>
        <begin position="326"/>
        <end position="358"/>
    </location>
</feature>
<dbReference type="GO" id="GO:0022857">
    <property type="term" value="F:transmembrane transporter activity"/>
    <property type="evidence" value="ECO:0007669"/>
    <property type="project" value="InterPro"/>
</dbReference>
<feature type="transmembrane region" description="Helical" evidence="7">
    <location>
        <begin position="82"/>
        <end position="105"/>
    </location>
</feature>
<evidence type="ECO:0000256" key="1">
    <source>
        <dbReference type="ARBA" id="ARBA00004127"/>
    </source>
</evidence>
<dbReference type="SUPFAM" id="SSF103473">
    <property type="entry name" value="MFS general substrate transporter"/>
    <property type="match status" value="2"/>
</dbReference>
<dbReference type="VEuPathDB" id="CryptoDB:Cvel_21287"/>
<evidence type="ECO:0000313" key="8">
    <source>
        <dbReference type="EMBL" id="CEM26977.1"/>
    </source>
</evidence>
<sequence>MEPNASDLRDRLLPSSGPPLETVPVCPQPRRDADGLRLEGRNVSHLTEGVKALPTPVPPSLSRSSSVHEKFLIPSKLFFRNVFVLTYVVLFCIEGSRGIFIGTVFSFSRYLYTVDGANFLTTAQIVSLSTSLYSLGRISSSTWLGNLSDDHIFEKPVYIWCSWISIASCVVYCLSCDLHSVALFLLSRYILGFSTGCLSGVRGHLARVTSMKQRTTYMAIHGMTQYGALAIAPFFALGAAWIASVYSGSALEGCSPIVRLQAHQHPHSTAKCSWAVVTFAWVFNGYTAPGVILILFNLINVVLFCTMFTPASPDILENSNRVAVPPGMQGGTSPPVPANGNGNSTTVTGTGTGANRGDHWRLKSLPLTLASAASQTRLGPPVSSPGVSRSVSRSHVRPNSQSLLGAESSCCQATDPAGGILVLPPMPSLLGSRGGGAVLPSPSAAAAGVKVERNPAESLTPTKLLPGGSPVGSPLPEGDGPVIRVMSEVEEVEVAAGGMEGDGGGEEPVWGQGRPRGETIDATPHDLSRAAFSLRRQPYYLRLLRRVEPFKEMVLYGHPNNLDQDFDLLEGDTYASFPPTDQSGNGTFPDPSASRLTLRGAQTSEGGDLEGGQLREAVVREHERRQEVLKDWNKMVSRGVALYMFLNFSARGAVALIEAAGTALISEMWHIQDRMDQVMETSLLFGAMGVAGMFTFVVTIWLARRVHEALLLLISFAVFGLGAGVVGAAGNAGGNINTGQVVVGLTLIWTLAFPVKNTTLLSSLTKLAGKKAKKKFGNLMGWIGTFGSLGRVVVPLIYMVADEQRTFGFAMAACALCAVLLGVYMWALSGFKKTHAKDLIGVI</sequence>
<dbReference type="InterPro" id="IPR036259">
    <property type="entry name" value="MFS_trans_sf"/>
</dbReference>
<keyword evidence="2" id="KW-0813">Transport</keyword>
<dbReference type="Pfam" id="PF07690">
    <property type="entry name" value="MFS_1"/>
    <property type="match status" value="1"/>
</dbReference>
<feature type="transmembrane region" description="Helical" evidence="7">
    <location>
        <begin position="736"/>
        <end position="755"/>
    </location>
</feature>
<feature type="transmembrane region" description="Helical" evidence="7">
    <location>
        <begin position="226"/>
        <end position="246"/>
    </location>
</feature>
<feature type="region of interest" description="Disordered" evidence="6">
    <location>
        <begin position="373"/>
        <end position="400"/>
    </location>
</feature>
<gene>
    <name evidence="8" type="ORF">Cvel_21287</name>
</gene>
<feature type="transmembrane region" description="Helical" evidence="7">
    <location>
        <begin position="807"/>
        <end position="827"/>
    </location>
</feature>
<dbReference type="InterPro" id="IPR051068">
    <property type="entry name" value="MFS_Domain-Containing_Protein"/>
</dbReference>
<feature type="transmembrane region" description="Helical" evidence="7">
    <location>
        <begin position="181"/>
        <end position="205"/>
    </location>
</feature>
<comment type="subcellular location">
    <subcellularLocation>
        <location evidence="1">Endomembrane system</location>
        <topology evidence="1">Multi-pass membrane protein</topology>
    </subcellularLocation>
</comment>
<dbReference type="GO" id="GO:0012505">
    <property type="term" value="C:endomembrane system"/>
    <property type="evidence" value="ECO:0007669"/>
    <property type="project" value="UniProtKB-SubCell"/>
</dbReference>
<dbReference type="PANTHER" id="PTHR23510">
    <property type="entry name" value="INNER MEMBRANE TRANSPORT PROTEIN YAJR"/>
    <property type="match status" value="1"/>
</dbReference>
<feature type="transmembrane region" description="Helical" evidence="7">
    <location>
        <begin position="710"/>
        <end position="730"/>
    </location>
</feature>
<feature type="compositionally biased region" description="Low complexity" evidence="6">
    <location>
        <begin position="339"/>
        <end position="355"/>
    </location>
</feature>